<reference evidence="2" key="1">
    <citation type="journal article" date="2017" name="Nat. Commun.">
        <title>The North American bullfrog draft genome provides insight into hormonal regulation of long noncoding RNA.</title>
        <authorList>
            <person name="Hammond S.A."/>
            <person name="Warren R.L."/>
            <person name="Vandervalk B.P."/>
            <person name="Kucuk E."/>
            <person name="Khan H."/>
            <person name="Gibb E.A."/>
            <person name="Pandoh P."/>
            <person name="Kirk H."/>
            <person name="Zhao Y."/>
            <person name="Jones M."/>
            <person name="Mungall A.J."/>
            <person name="Coope R."/>
            <person name="Pleasance S."/>
            <person name="Moore R.A."/>
            <person name="Holt R.A."/>
            <person name="Round J.M."/>
            <person name="Ohora S."/>
            <person name="Walle B.V."/>
            <person name="Veldhoen N."/>
            <person name="Helbing C.C."/>
            <person name="Birol I."/>
        </authorList>
    </citation>
    <scope>NUCLEOTIDE SEQUENCE [LARGE SCALE GENOMIC DNA]</scope>
</reference>
<evidence type="ECO:0000313" key="1">
    <source>
        <dbReference type="EMBL" id="PIO12941.1"/>
    </source>
</evidence>
<dbReference type="Proteomes" id="UP000228934">
    <property type="component" value="Unassembled WGS sequence"/>
</dbReference>
<evidence type="ECO:0000313" key="2">
    <source>
        <dbReference type="Proteomes" id="UP000228934"/>
    </source>
</evidence>
<organism evidence="1 2">
    <name type="scientific">Aquarana catesbeiana</name>
    <name type="common">American bullfrog</name>
    <name type="synonym">Rana catesbeiana</name>
    <dbReference type="NCBI Taxonomy" id="8400"/>
    <lineage>
        <taxon>Eukaryota</taxon>
        <taxon>Metazoa</taxon>
        <taxon>Chordata</taxon>
        <taxon>Craniata</taxon>
        <taxon>Vertebrata</taxon>
        <taxon>Euteleostomi</taxon>
        <taxon>Amphibia</taxon>
        <taxon>Batrachia</taxon>
        <taxon>Anura</taxon>
        <taxon>Neobatrachia</taxon>
        <taxon>Ranoidea</taxon>
        <taxon>Ranidae</taxon>
        <taxon>Aquarana</taxon>
    </lineage>
</organism>
<dbReference type="OrthoDB" id="10534307at2759"/>
<gene>
    <name evidence="1" type="ORF">AB205_0189320</name>
</gene>
<keyword evidence="2" id="KW-1185">Reference proteome</keyword>
<protein>
    <submittedName>
        <fullName evidence="1">Uncharacterized protein</fullName>
    </submittedName>
</protein>
<name>A0A2G9QCR2_AQUCT</name>
<accession>A0A2G9QCR2</accession>
<dbReference type="AlphaFoldDB" id="A0A2G9QCR2"/>
<proteinExistence type="predicted"/>
<sequence length="155" mass="17969">MDIQADASPEKIFDSRPFHQTVFLPGSNTLPVRTLDELSDGMEERLTFTPDSDEGEWICTTDLVQMGPKKRPRLLPPDIKMYVFIEKRPRKTGDCPYGCCHKLSHYATQTEELKKTKALYNPTVYESPKTAVPKEDLKIHRKKRLLKRFLQNQNC</sequence>
<dbReference type="EMBL" id="KZ060029">
    <property type="protein sequence ID" value="PIO12941.1"/>
    <property type="molecule type" value="Genomic_DNA"/>
</dbReference>